<sequence>MPDRGRYHHGHLRRAVIDTAVEIIAHDGIGAISLRDLARRAGVSHAAPTHHFKDKAGLLTAIAIEGFEMLSDSLEEALDARLPLLELGARYVRFATDHPGYFEVMYRPDVYHHDDPELLAARSWASRLLCAGVAASTSSYRENDDVGSGALAAWSLAHGFSTLARSGNLDEYLEQFSPTELFRRVALRTPSLSRATSGEEDIA</sequence>
<dbReference type="PANTHER" id="PTHR30055:SF220">
    <property type="entry name" value="TETR-FAMILY REGULATORY PROTEIN"/>
    <property type="match status" value="1"/>
</dbReference>
<organism evidence="6 7">
    <name type="scientific">Saccharomonospora glauca K62</name>
    <dbReference type="NCBI Taxonomy" id="928724"/>
    <lineage>
        <taxon>Bacteria</taxon>
        <taxon>Bacillati</taxon>
        <taxon>Actinomycetota</taxon>
        <taxon>Actinomycetes</taxon>
        <taxon>Pseudonocardiales</taxon>
        <taxon>Pseudonocardiaceae</taxon>
        <taxon>Saccharomonospora</taxon>
    </lineage>
</organism>
<dbReference type="EMBL" id="CM001484">
    <property type="protein sequence ID" value="EIE99510.1"/>
    <property type="molecule type" value="Genomic_DNA"/>
</dbReference>
<dbReference type="AlphaFoldDB" id="I1D3I6"/>
<dbReference type="GO" id="GO:0003700">
    <property type="term" value="F:DNA-binding transcription factor activity"/>
    <property type="evidence" value="ECO:0007669"/>
    <property type="project" value="TreeGrafter"/>
</dbReference>
<dbReference type="RefSeq" id="WP_005465136.1">
    <property type="nucleotide sequence ID" value="NZ_CM001484.1"/>
</dbReference>
<evidence type="ECO:0000259" key="5">
    <source>
        <dbReference type="PROSITE" id="PS50977"/>
    </source>
</evidence>
<proteinExistence type="predicted"/>
<dbReference type="InterPro" id="IPR050109">
    <property type="entry name" value="HTH-type_TetR-like_transc_reg"/>
</dbReference>
<dbReference type="Proteomes" id="UP000005087">
    <property type="component" value="Chromosome"/>
</dbReference>
<dbReference type="OrthoDB" id="3173376at2"/>
<feature type="domain" description="HTH tetR-type" evidence="5">
    <location>
        <begin position="10"/>
        <end position="70"/>
    </location>
</feature>
<evidence type="ECO:0000256" key="1">
    <source>
        <dbReference type="ARBA" id="ARBA00023015"/>
    </source>
</evidence>
<dbReference type="Pfam" id="PF13305">
    <property type="entry name" value="TetR_C_33"/>
    <property type="match status" value="1"/>
</dbReference>
<dbReference type="Gene3D" id="1.10.357.10">
    <property type="entry name" value="Tetracycline Repressor, domain 2"/>
    <property type="match status" value="1"/>
</dbReference>
<protein>
    <submittedName>
        <fullName evidence="6">Transcriptional regulator</fullName>
    </submittedName>
</protein>
<accession>I1D3I6</accession>
<keyword evidence="1" id="KW-0805">Transcription regulation</keyword>
<dbReference type="Pfam" id="PF00440">
    <property type="entry name" value="TetR_N"/>
    <property type="match status" value="1"/>
</dbReference>
<name>I1D3I6_9PSEU</name>
<dbReference type="InterPro" id="IPR025996">
    <property type="entry name" value="MT1864/Rv1816-like_C"/>
</dbReference>
<gene>
    <name evidence="6" type="ORF">SacglDRAFT_02618</name>
</gene>
<keyword evidence="7" id="KW-1185">Reference proteome</keyword>
<evidence type="ECO:0000313" key="7">
    <source>
        <dbReference type="Proteomes" id="UP000005087"/>
    </source>
</evidence>
<dbReference type="InterPro" id="IPR009057">
    <property type="entry name" value="Homeodomain-like_sf"/>
</dbReference>
<dbReference type="InterPro" id="IPR001647">
    <property type="entry name" value="HTH_TetR"/>
</dbReference>
<dbReference type="eggNOG" id="COG1309">
    <property type="taxonomic scope" value="Bacteria"/>
</dbReference>
<dbReference type="SUPFAM" id="SSF48498">
    <property type="entry name" value="Tetracyclin repressor-like, C-terminal domain"/>
    <property type="match status" value="1"/>
</dbReference>
<evidence type="ECO:0000256" key="2">
    <source>
        <dbReference type="ARBA" id="ARBA00023125"/>
    </source>
</evidence>
<dbReference type="SUPFAM" id="SSF46689">
    <property type="entry name" value="Homeodomain-like"/>
    <property type="match status" value="1"/>
</dbReference>
<evidence type="ECO:0000256" key="4">
    <source>
        <dbReference type="PROSITE-ProRule" id="PRU00335"/>
    </source>
</evidence>
<dbReference type="PRINTS" id="PR00455">
    <property type="entry name" value="HTHTETR"/>
</dbReference>
<reference evidence="6 7" key="1">
    <citation type="submission" date="2011-09" db="EMBL/GenBank/DDBJ databases">
        <authorList>
            <consortium name="US DOE Joint Genome Institute (JGI-PGF)"/>
            <person name="Lucas S."/>
            <person name="Han J."/>
            <person name="Lapidus A."/>
            <person name="Cheng J.-F."/>
            <person name="Goodwin L."/>
            <person name="Pitluck S."/>
            <person name="Peters L."/>
            <person name="Land M.L."/>
            <person name="Hauser L."/>
            <person name="Brambilla E."/>
            <person name="Klenk H.-P."/>
            <person name="Woyke T.J."/>
        </authorList>
    </citation>
    <scope>NUCLEOTIDE SEQUENCE [LARGE SCALE GENOMIC DNA]</scope>
    <source>
        <strain evidence="6 7">K62</strain>
    </source>
</reference>
<keyword evidence="2 4" id="KW-0238">DNA-binding</keyword>
<evidence type="ECO:0000256" key="3">
    <source>
        <dbReference type="ARBA" id="ARBA00023163"/>
    </source>
</evidence>
<dbReference type="InterPro" id="IPR036271">
    <property type="entry name" value="Tet_transcr_reg_TetR-rel_C_sf"/>
</dbReference>
<dbReference type="PROSITE" id="PS50977">
    <property type="entry name" value="HTH_TETR_2"/>
    <property type="match status" value="1"/>
</dbReference>
<evidence type="ECO:0000313" key="6">
    <source>
        <dbReference type="EMBL" id="EIE99510.1"/>
    </source>
</evidence>
<keyword evidence="3" id="KW-0804">Transcription</keyword>
<dbReference type="PANTHER" id="PTHR30055">
    <property type="entry name" value="HTH-TYPE TRANSCRIPTIONAL REGULATOR RUTR"/>
    <property type="match status" value="1"/>
</dbReference>
<dbReference type="GO" id="GO:0000976">
    <property type="term" value="F:transcription cis-regulatory region binding"/>
    <property type="evidence" value="ECO:0007669"/>
    <property type="project" value="TreeGrafter"/>
</dbReference>
<dbReference type="HOGENOM" id="CLU_069356_40_0_11"/>
<feature type="DNA-binding region" description="H-T-H motif" evidence="4">
    <location>
        <begin position="33"/>
        <end position="52"/>
    </location>
</feature>
<reference evidence="7" key="2">
    <citation type="submission" date="2012-01" db="EMBL/GenBank/DDBJ databases">
        <title>Noncontiguous Finished sequence of chromosome of Saccharomonospora glauca K62.</title>
        <authorList>
            <consortium name="US DOE Joint Genome Institute"/>
            <person name="Lucas S."/>
            <person name="Han J."/>
            <person name="Lapidus A."/>
            <person name="Cheng J.-F."/>
            <person name="Goodwin L."/>
            <person name="Pitluck S."/>
            <person name="Peters L."/>
            <person name="Mikhailova N."/>
            <person name="Held B."/>
            <person name="Detter J.C."/>
            <person name="Han C."/>
            <person name="Tapia R."/>
            <person name="Land M."/>
            <person name="Hauser L."/>
            <person name="Kyrpides N."/>
            <person name="Ivanova N."/>
            <person name="Pagani I."/>
            <person name="Brambilla E.-M."/>
            <person name="Klenk H.-P."/>
            <person name="Woyke T."/>
        </authorList>
    </citation>
    <scope>NUCLEOTIDE SEQUENCE [LARGE SCALE GENOMIC DNA]</scope>
    <source>
        <strain evidence="7">K62</strain>
    </source>
</reference>